<evidence type="ECO:0000256" key="3">
    <source>
        <dbReference type="PROSITE-ProRule" id="PRU01191"/>
    </source>
</evidence>
<comment type="similarity">
    <text evidence="3">Belongs to the GRAS family.</text>
</comment>
<evidence type="ECO:0000313" key="5">
    <source>
        <dbReference type="Proteomes" id="UP000604825"/>
    </source>
</evidence>
<dbReference type="OrthoDB" id="691881at2759"/>
<organism evidence="4 5">
    <name type="scientific">Miscanthus lutarioriparius</name>
    <dbReference type="NCBI Taxonomy" id="422564"/>
    <lineage>
        <taxon>Eukaryota</taxon>
        <taxon>Viridiplantae</taxon>
        <taxon>Streptophyta</taxon>
        <taxon>Embryophyta</taxon>
        <taxon>Tracheophyta</taxon>
        <taxon>Spermatophyta</taxon>
        <taxon>Magnoliopsida</taxon>
        <taxon>Liliopsida</taxon>
        <taxon>Poales</taxon>
        <taxon>Poaceae</taxon>
        <taxon>PACMAD clade</taxon>
        <taxon>Panicoideae</taxon>
        <taxon>Andropogonodae</taxon>
        <taxon>Andropogoneae</taxon>
        <taxon>Saccharinae</taxon>
        <taxon>Miscanthus</taxon>
    </lineage>
</organism>
<feature type="region of interest" description="VHIID" evidence="3">
    <location>
        <begin position="310"/>
        <end position="375"/>
    </location>
</feature>
<comment type="caution">
    <text evidence="3">Lacks conserved residue(s) required for the propagation of feature annotation.</text>
</comment>
<dbReference type="EMBL" id="CAJGYO010000010">
    <property type="protein sequence ID" value="CAD6255826.1"/>
    <property type="molecule type" value="Genomic_DNA"/>
</dbReference>
<name>A0A811QEJ9_9POAL</name>
<dbReference type="Proteomes" id="UP000604825">
    <property type="component" value="Unassembled WGS sequence"/>
</dbReference>
<reference evidence="4" key="1">
    <citation type="submission" date="2020-10" db="EMBL/GenBank/DDBJ databases">
        <authorList>
            <person name="Han B."/>
            <person name="Lu T."/>
            <person name="Zhao Q."/>
            <person name="Huang X."/>
            <person name="Zhao Y."/>
        </authorList>
    </citation>
    <scope>NUCLEOTIDE SEQUENCE</scope>
</reference>
<dbReference type="PANTHER" id="PTHR31636">
    <property type="entry name" value="OSJNBA0084A10.13 PROTEIN-RELATED"/>
    <property type="match status" value="1"/>
</dbReference>
<feature type="region of interest" description="Leucine repeat I (LRI)" evidence="3">
    <location>
        <begin position="231"/>
        <end position="291"/>
    </location>
</feature>
<feature type="short sequence motif" description="VHIID" evidence="3">
    <location>
        <begin position="341"/>
        <end position="345"/>
    </location>
</feature>
<proteinExistence type="inferred from homology"/>
<keyword evidence="5" id="KW-1185">Reference proteome</keyword>
<comment type="caution">
    <text evidence="4">The sequence shown here is derived from an EMBL/GenBank/DDBJ whole genome shotgun (WGS) entry which is preliminary data.</text>
</comment>
<dbReference type="PROSITE" id="PS50985">
    <property type="entry name" value="GRAS"/>
    <property type="match status" value="1"/>
</dbReference>
<dbReference type="Pfam" id="PF03514">
    <property type="entry name" value="GRAS"/>
    <property type="match status" value="1"/>
</dbReference>
<evidence type="ECO:0000256" key="1">
    <source>
        <dbReference type="ARBA" id="ARBA00023015"/>
    </source>
</evidence>
<evidence type="ECO:0000256" key="2">
    <source>
        <dbReference type="ARBA" id="ARBA00023163"/>
    </source>
</evidence>
<sequence>MATTPEEFFVKDLTEQPPAFPPVFPDLRQKPNGSSEGQHHVPNAMMLPYIARMLMEDDDGDNNLTDHPALLQVQQPFVQILRSLSFDANTYTNNTEGPKDFCMKTMVVKEGLVCPYPTCMEEANMFLPKDNNLTKDEQGNQIRESNVIGSRIKKRYNRDHLLEEEVRSTSKAMMMIKEPEEKCGNEMLGKMMLHAYEACITRMERVTLDNNGSDKRNKKNWRIKSARNNVVDIGTLLMSCAQALAEGDHMRAHELLMQIKQHASATGDGTQRLAHCFTKGLEARIGGKGRKIWQLLMLQHPSVVEFLEAFNLYTKACCFLNVTFIFSTMTIMQAMVGKSRLHIVDYGMRYGFQWAGLLRLLASKQGGPPEVKFTAITRPKPAYYPSDQIEKIECRLMKCAHELGFPFVQVPRNHEKLGGYFHHGLAHRR</sequence>
<gene>
    <name evidence="4" type="ORF">NCGR_LOCUS39357</name>
</gene>
<accession>A0A811QEJ9</accession>
<dbReference type="AlphaFoldDB" id="A0A811QEJ9"/>
<keyword evidence="2" id="KW-0804">Transcription</keyword>
<evidence type="ECO:0000313" key="4">
    <source>
        <dbReference type="EMBL" id="CAD6255826.1"/>
    </source>
</evidence>
<dbReference type="InterPro" id="IPR005202">
    <property type="entry name" value="TF_GRAS"/>
</dbReference>
<protein>
    <submittedName>
        <fullName evidence="4">Uncharacterized protein</fullName>
    </submittedName>
</protein>
<keyword evidence="1" id="KW-0805">Transcription regulation</keyword>